<organism evidence="1 2">
    <name type="scientific">Paradevosia tibetensis</name>
    <dbReference type="NCBI Taxonomy" id="1447062"/>
    <lineage>
        <taxon>Bacteria</taxon>
        <taxon>Pseudomonadati</taxon>
        <taxon>Pseudomonadota</taxon>
        <taxon>Alphaproteobacteria</taxon>
        <taxon>Hyphomicrobiales</taxon>
        <taxon>Devosiaceae</taxon>
        <taxon>Paradevosia</taxon>
    </lineage>
</organism>
<evidence type="ECO:0000313" key="2">
    <source>
        <dbReference type="Proteomes" id="UP000321062"/>
    </source>
</evidence>
<accession>A0A5B9DT10</accession>
<dbReference type="Proteomes" id="UP000321062">
    <property type="component" value="Chromosome"/>
</dbReference>
<gene>
    <name evidence="1" type="ORF">FNA67_15380</name>
</gene>
<name>A0A5B9DT10_9HYPH</name>
<dbReference type="OrthoDB" id="6865449at2"/>
<reference evidence="1 2" key="1">
    <citation type="journal article" date="2015" name="Int. J. Syst. Evol. Microbiol.">
        <title>Youhaiella tibetensis gen. nov., sp. nov., isolated from subsurface sediment.</title>
        <authorList>
            <person name="Wang Y.X."/>
            <person name="Huang F.Q."/>
            <person name="Nogi Y."/>
            <person name="Pang S.J."/>
            <person name="Wang P.K."/>
            <person name="Lv J."/>
        </authorList>
    </citation>
    <scope>NUCLEOTIDE SEQUENCE [LARGE SCALE GENOMIC DNA]</scope>
    <source>
        <strain evidence="2">fig4</strain>
    </source>
</reference>
<dbReference type="RefSeq" id="WP_147656750.1">
    <property type="nucleotide sequence ID" value="NZ_BMFM01000001.1"/>
</dbReference>
<protein>
    <submittedName>
        <fullName evidence="1">Uncharacterized protein</fullName>
    </submittedName>
</protein>
<dbReference type="KEGG" id="yti:FNA67_15380"/>
<evidence type="ECO:0000313" key="1">
    <source>
        <dbReference type="EMBL" id="QEE21484.1"/>
    </source>
</evidence>
<keyword evidence="2" id="KW-1185">Reference proteome</keyword>
<proteinExistence type="predicted"/>
<sequence>MTTAGEYWTLPTESEQRLEDFLPLTLAEMRVVAGLRSGDFERIGEGLPSEELAPEREVRADLLRFLILGGDEGHRLHEKGLRLSGAQVTGVLDLEGCRIPRDIGLKDCRFDATPVLRSAIIDNLFLDGSVLPGLRADGLEARGGLTLRGATIAGEVRLMRLRLGGNIEADGSTITVRDGLAIDADGLEARGSILLRGASVRGGINFSGVRLGADVNLAGARIERPGEVALNCDGIDARGDLVLRAATLEGETTVLGAHFGGNIDCSSTKLIRPDGFALRLNRTRIEGAFFLRKQANVDGNLDLTAATIGAIHDDKSSWPAPGRLLLNRCQYGAFIGGPVDAASRLDWLARQVPTLWEEDFWPQPYEQLASVLLDMGHDEDARAVLIAKEKLQRRARRRRARNWPLQAALLLNDSILAVTVRYGRQPLYAFLWLFLFWMIGIGVFGRAAVDGSLKPNSPVVLRSLEWTMCNLGQDQTRYMPSVGEVLPGRALPGQNQLTCFLSQPEASSYPEFIPWIYSLDTLLPVTELGQKEYWRPDPSQPNGALPLNYYFFQSVAGWALSLLAVAGFSGLVKSR</sequence>
<dbReference type="AlphaFoldDB" id="A0A5B9DT10"/>
<dbReference type="EMBL" id="CP041690">
    <property type="protein sequence ID" value="QEE21484.1"/>
    <property type="molecule type" value="Genomic_DNA"/>
</dbReference>